<dbReference type="GO" id="GO:0007019">
    <property type="term" value="P:microtubule depolymerization"/>
    <property type="evidence" value="ECO:0007669"/>
    <property type="project" value="TreeGrafter"/>
</dbReference>
<dbReference type="Proteomes" id="UP001046870">
    <property type="component" value="Chromosome 15"/>
</dbReference>
<evidence type="ECO:0000313" key="5">
    <source>
        <dbReference type="Proteomes" id="UP001046870"/>
    </source>
</evidence>
<feature type="compositionally biased region" description="Polar residues" evidence="2">
    <location>
        <begin position="959"/>
        <end position="977"/>
    </location>
</feature>
<keyword evidence="1" id="KW-0175">Coiled coil</keyword>
<evidence type="ECO:0000256" key="1">
    <source>
        <dbReference type="SAM" id="Coils"/>
    </source>
</evidence>
<dbReference type="GO" id="GO:0035371">
    <property type="term" value="C:microtubule plus-end"/>
    <property type="evidence" value="ECO:0007669"/>
    <property type="project" value="TreeGrafter"/>
</dbReference>
<feature type="compositionally biased region" description="Basic and acidic residues" evidence="2">
    <location>
        <begin position="537"/>
        <end position="568"/>
    </location>
</feature>
<feature type="compositionally biased region" description="Low complexity" evidence="2">
    <location>
        <begin position="1865"/>
        <end position="1879"/>
    </location>
</feature>
<feature type="coiled-coil region" evidence="1">
    <location>
        <begin position="146"/>
        <end position="205"/>
    </location>
</feature>
<comment type="caution">
    <text evidence="4">The sequence shown here is derived from an EMBL/GenBank/DDBJ whole genome shotgun (WGS) entry which is preliminary data.</text>
</comment>
<dbReference type="GO" id="GO:0001578">
    <property type="term" value="P:microtubule bundle formation"/>
    <property type="evidence" value="ECO:0007669"/>
    <property type="project" value="TreeGrafter"/>
</dbReference>
<feature type="domain" description="Nck-associated protein 5 C-terminal" evidence="3">
    <location>
        <begin position="1345"/>
        <end position="1609"/>
    </location>
</feature>
<feature type="compositionally biased region" description="Basic and acidic residues" evidence="2">
    <location>
        <begin position="1399"/>
        <end position="1414"/>
    </location>
</feature>
<name>A0A9D3T034_MEGAT</name>
<feature type="region of interest" description="Disordered" evidence="2">
    <location>
        <begin position="1657"/>
        <end position="1750"/>
    </location>
</feature>
<feature type="region of interest" description="Disordered" evidence="2">
    <location>
        <begin position="453"/>
        <end position="479"/>
    </location>
</feature>
<feature type="compositionally biased region" description="Basic and acidic residues" evidence="2">
    <location>
        <begin position="1786"/>
        <end position="1805"/>
    </location>
</feature>
<feature type="region of interest" description="Disordered" evidence="2">
    <location>
        <begin position="1549"/>
        <end position="1574"/>
    </location>
</feature>
<proteinExistence type="predicted"/>
<feature type="region of interest" description="Disordered" evidence="2">
    <location>
        <begin position="1496"/>
        <end position="1515"/>
    </location>
</feature>
<dbReference type="PANTHER" id="PTHR21740:SF0">
    <property type="entry name" value="NCK-ASSOCIATED PROTEIN 5"/>
    <property type="match status" value="1"/>
</dbReference>
<keyword evidence="5" id="KW-1185">Reference proteome</keyword>
<feature type="compositionally biased region" description="Polar residues" evidence="2">
    <location>
        <begin position="994"/>
        <end position="1004"/>
    </location>
</feature>
<dbReference type="EMBL" id="JAFDVH010000015">
    <property type="protein sequence ID" value="KAG7463968.1"/>
    <property type="molecule type" value="Genomic_DNA"/>
</dbReference>
<feature type="region of interest" description="Disordered" evidence="2">
    <location>
        <begin position="1588"/>
        <end position="1629"/>
    </location>
</feature>
<feature type="compositionally biased region" description="Polar residues" evidence="2">
    <location>
        <begin position="871"/>
        <end position="888"/>
    </location>
</feature>
<evidence type="ECO:0000259" key="3">
    <source>
        <dbReference type="Pfam" id="PF15246"/>
    </source>
</evidence>
<evidence type="ECO:0000256" key="2">
    <source>
        <dbReference type="SAM" id="MobiDB-lite"/>
    </source>
</evidence>
<accession>A0A9D3T034</accession>
<dbReference type="PANTHER" id="PTHR21740">
    <property type="entry name" value="NCK-ASSOCIATED PROTEIN 5"/>
    <property type="match status" value="1"/>
</dbReference>
<feature type="compositionally biased region" description="Polar residues" evidence="2">
    <location>
        <begin position="1360"/>
        <end position="1372"/>
    </location>
</feature>
<feature type="region of interest" description="Disordered" evidence="2">
    <location>
        <begin position="1779"/>
        <end position="1885"/>
    </location>
</feature>
<feature type="compositionally biased region" description="Polar residues" evidence="2">
    <location>
        <begin position="679"/>
        <end position="690"/>
    </location>
</feature>
<dbReference type="InterPro" id="IPR032769">
    <property type="entry name" value="NCKAP5_C"/>
</dbReference>
<feature type="compositionally biased region" description="Polar residues" evidence="2">
    <location>
        <begin position="1023"/>
        <end position="1038"/>
    </location>
</feature>
<feature type="compositionally biased region" description="Basic and acidic residues" evidence="2">
    <location>
        <begin position="1424"/>
        <end position="1451"/>
    </location>
</feature>
<evidence type="ECO:0000313" key="4">
    <source>
        <dbReference type="EMBL" id="KAG7463968.1"/>
    </source>
</evidence>
<organism evidence="4 5">
    <name type="scientific">Megalops atlanticus</name>
    <name type="common">Tarpon</name>
    <name type="synonym">Clupea gigantea</name>
    <dbReference type="NCBI Taxonomy" id="7932"/>
    <lineage>
        <taxon>Eukaryota</taxon>
        <taxon>Metazoa</taxon>
        <taxon>Chordata</taxon>
        <taxon>Craniata</taxon>
        <taxon>Vertebrata</taxon>
        <taxon>Euteleostomi</taxon>
        <taxon>Actinopterygii</taxon>
        <taxon>Neopterygii</taxon>
        <taxon>Teleostei</taxon>
        <taxon>Elopiformes</taxon>
        <taxon>Megalopidae</taxon>
        <taxon>Megalops</taxon>
    </lineage>
</organism>
<feature type="compositionally biased region" description="Basic and acidic residues" evidence="2">
    <location>
        <begin position="1739"/>
        <end position="1748"/>
    </location>
</feature>
<gene>
    <name evidence="4" type="ORF">MATL_G00182240</name>
</gene>
<feature type="region of interest" description="Disordered" evidence="2">
    <location>
        <begin position="1360"/>
        <end position="1451"/>
    </location>
</feature>
<dbReference type="Pfam" id="PF15246">
    <property type="entry name" value="NCKAP5"/>
    <property type="match status" value="1"/>
</dbReference>
<feature type="compositionally biased region" description="Polar residues" evidence="2">
    <location>
        <begin position="1814"/>
        <end position="1823"/>
    </location>
</feature>
<protein>
    <recommendedName>
        <fullName evidence="3">Nck-associated protein 5 C-terminal domain-containing protein</fullName>
    </recommendedName>
</protein>
<feature type="region of interest" description="Disordered" evidence="2">
    <location>
        <begin position="537"/>
        <end position="579"/>
    </location>
</feature>
<feature type="compositionally biased region" description="Polar residues" evidence="2">
    <location>
        <begin position="1199"/>
        <end position="1237"/>
    </location>
</feature>
<feature type="region of interest" description="Disordered" evidence="2">
    <location>
        <begin position="640"/>
        <end position="1080"/>
    </location>
</feature>
<feature type="compositionally biased region" description="Basic and acidic residues" evidence="2">
    <location>
        <begin position="1066"/>
        <end position="1075"/>
    </location>
</feature>
<sequence length="1885" mass="205315">MWEKLAAARLQREVSRTKGEGTMWEKLMRELEEERGLRLDSEERLREATEESELGRVQMVSLQQHFSRVEETVRTLLQNQGAVEHSAMDTVDLMKAYKDKLSEQVRKQQESLEEAGQPAEEAESQSNGGCAEEDRDKETKVLLERLRALEAENSALAMENVNQREQYERCLDEVANQVVQALLTQKDLREECLKLRTRVFDLEQQNRTLSILFQQRVRPASDLLLQKLQSRIKGLSAGDLILEPERSKNVLLSRNTDSPPQDVQLNGKAGLPVGKFPSQLSLTVPAGAYPRSSCSSSELSLSSACSEYSSGSYTWNEGRSSNKLPSLNWEKRMSLGSSAPSNICAPPEEQLPARRKECHILEGLRRLQRRKHQEPSTVVSKSGYKDCMNSNEGIYSLGIKCGNQGGPKPSTAGKSTGQWMCGKRFAYDSDDADDELTHPSNMDRWELTHRASDGLPGKEEELGNGAAKHSSIAGYDSKERPEKLTSFLSSFLSSSARSALGSSLLPRKVSPMEDDCTLLHHSDLDELDLRVDDDSVRLSERPEKDPRRLSREADKPSVLKGLRREHSRAQSADSRPRPLSLIDQLRGSKNAQSEECIAVIFDAEDGEPIELSSQPAVDAARNEIPRRRPQSAFMADYSQLGPQGKLHSHKGSSARNYTVLESPEKPAELQSPGTRRKNTPPQSEGSQQQKLIKPAHHRALKVHSVPPMNGASSPKANFTKIPGRGKGSPLKVPPDSSASLAPPTQERSPSSPPVKLSKVGRPPGGGYSAQSPKAVHLGSKLPCRTEWGKGPTSGIPGSPLLARRHLEQMDFGEQPNHDVGQQIELRSPSPPPPPGRSTSLLIRPNYDSTPEALKPGVHAPTPSTVRGAPPGSQTHPHAPSSVLNTQHSASHKSQDTATWDSGCGAEETPQRLVDSAGHHLQKSPASCRTPVKGSPKRVTAKLHPSLASGHTQDLHDSVSKGSKNAPQKGFSLQSTPSGKRGQPPENEYPILYKSSGSLPISLQGHSPGVTGSLGPALQPPQVTPNSTTIGISPQNSAERGTKTRIPIGLKALVKSPASLRESSTLPEHHEKDHVDAPSQGSATVNAFNLREVPQKMFGFDAAPRRSKVDTKNETRCNSMDGQLLPPVVFENGPVCDELDGEGRLFKRSISVTNKPHLKPALGMNGAKARSQSFSTHYMQRPCISTSDGPGKVRTHIITNTGERGSSLTRQSSLGDGFQTKSTGGSRETLPQGSSGTRQFPHGGMSGSNSNHGLPVKATPRAGPQKEVHSLPLSDRINLKSSRQPAKVASHPQFNTTSFLLFSPDLPSEGMGNRLLNTNKLDLSVSQQTSSGTGPEEPEKLLRHSASTIEEKVMMGIQENVQRGQAQSKSQTSESKHKTGSSLANWFGFRKSKLPSLGGKKTDSPKGKEEKKELKIGSVLGGKQTKPDKMKDKKKNELQRKDSREQTVTENTDKQGLCMDHCNVDMGQLTNQMQRSTSYMGKDQFMKEILIRSVTKDDSHGAPLPGNPVAPQGVPSEKRGMKADIEIHVDSKTKAVTQKINLRAEKEVDLEPEPNCQDHVIGSSSQTRTLDSGIGTFPLPDSVARVTGRHLPKSTSSPGHPLGAPAEPAKDLPATSPSKPKVPFLSKNSQNVPCSTGLTFSSPAVMLNNMCDPESHLQKPAASGVMKAKRLSQSDCKTDPAQSPEDGKRKSKNHSPLTDRVLRVCSYSGSSSENESDPEYEATTTRLGHDTLLSKTRNRKQVDQEEEQMKGSVGNHLSIMDYYQQEVLIHNGKEEHRNITQYNSEDTEGKSHKKNELDKTTGDEKSLGFPGVSLESLNKLNSNGGPFPEGEQKTAVGKATGKREERQTDEPSSSCSDKPEVDNQGSLSDSLYDSFSSCTSQGSNEV</sequence>
<feature type="region of interest" description="Disordered" evidence="2">
    <location>
        <begin position="1199"/>
        <end position="1268"/>
    </location>
</feature>
<dbReference type="OrthoDB" id="8930856at2759"/>
<feature type="region of interest" description="Disordered" evidence="2">
    <location>
        <begin position="104"/>
        <end position="136"/>
    </location>
</feature>
<dbReference type="InterPro" id="IPR026163">
    <property type="entry name" value="Nckap5l"/>
</dbReference>
<reference evidence="4" key="1">
    <citation type="submission" date="2021-01" db="EMBL/GenBank/DDBJ databases">
        <authorList>
            <person name="Zahm M."/>
            <person name="Roques C."/>
            <person name="Cabau C."/>
            <person name="Klopp C."/>
            <person name="Donnadieu C."/>
            <person name="Jouanno E."/>
            <person name="Lampietro C."/>
            <person name="Louis A."/>
            <person name="Herpin A."/>
            <person name="Echchiki A."/>
            <person name="Berthelot C."/>
            <person name="Parey E."/>
            <person name="Roest-Crollius H."/>
            <person name="Braasch I."/>
            <person name="Postlethwait J."/>
            <person name="Bobe J."/>
            <person name="Montfort J."/>
            <person name="Bouchez O."/>
            <person name="Begum T."/>
            <person name="Mejri S."/>
            <person name="Adams A."/>
            <person name="Chen W.-J."/>
            <person name="Guiguen Y."/>
        </authorList>
    </citation>
    <scope>NUCLEOTIDE SEQUENCE</scope>
    <source>
        <strain evidence="4">YG-15Mar2019-1</strain>
        <tissue evidence="4">Brain</tissue>
    </source>
</reference>